<dbReference type="InterPro" id="IPR001304">
    <property type="entry name" value="C-type_lectin-like"/>
</dbReference>
<evidence type="ECO:0000313" key="8">
    <source>
        <dbReference type="Proteomes" id="UP000887575"/>
    </source>
</evidence>
<evidence type="ECO:0000259" key="7">
    <source>
        <dbReference type="PROSITE" id="PS50041"/>
    </source>
</evidence>
<evidence type="ECO:0000256" key="2">
    <source>
        <dbReference type="ARBA" id="ARBA00005692"/>
    </source>
</evidence>
<dbReference type="Pfam" id="PF00059">
    <property type="entry name" value="Lectin_C"/>
    <property type="match status" value="2"/>
</dbReference>
<evidence type="ECO:0000313" key="9">
    <source>
        <dbReference type="WBParaSite" id="MBELARI_LOCUS2255"/>
    </source>
</evidence>
<feature type="domain" description="C-type lectin" evidence="7">
    <location>
        <begin position="342"/>
        <end position="456"/>
    </location>
</feature>
<evidence type="ECO:0000256" key="5">
    <source>
        <dbReference type="ARBA" id="ARBA00023136"/>
    </source>
</evidence>
<dbReference type="PROSITE" id="PS50041">
    <property type="entry name" value="C_TYPE_LECTIN_2"/>
    <property type="match status" value="2"/>
</dbReference>
<dbReference type="WBParaSite" id="MBELARI_LOCUS2255">
    <property type="protein sequence ID" value="MBELARI_LOCUS2255"/>
    <property type="gene ID" value="MBELARI_LOCUS2255"/>
</dbReference>
<dbReference type="Gene3D" id="3.10.100.10">
    <property type="entry name" value="Mannose-Binding Protein A, subunit A"/>
    <property type="match status" value="2"/>
</dbReference>
<comment type="subcellular location">
    <subcellularLocation>
        <location evidence="1">Membrane</location>
        <topology evidence="1">Multi-pass membrane protein</topology>
    </subcellularLocation>
</comment>
<accession>A0AAF3F6K1</accession>
<dbReference type="InterPro" id="IPR016186">
    <property type="entry name" value="C-type_lectin-like/link_sf"/>
</dbReference>
<keyword evidence="8" id="KW-1185">Reference proteome</keyword>
<reference evidence="9" key="1">
    <citation type="submission" date="2024-02" db="UniProtKB">
        <authorList>
            <consortium name="WormBaseParasite"/>
        </authorList>
    </citation>
    <scope>IDENTIFICATION</scope>
</reference>
<dbReference type="CDD" id="cd00037">
    <property type="entry name" value="CLECT"/>
    <property type="match status" value="2"/>
</dbReference>
<keyword evidence="4 6" id="KW-1133">Transmembrane helix</keyword>
<protein>
    <recommendedName>
        <fullName evidence="6">Serpentine receptor class gamma</fullName>
    </recommendedName>
</protein>
<comment type="similarity">
    <text evidence="2 6">Belongs to the nematode receptor-like protein srg family.</text>
</comment>
<dbReference type="PANTHER" id="PTHR22803">
    <property type="entry name" value="MANNOSE, PHOSPHOLIPASE, LECTIN RECEPTOR RELATED"/>
    <property type="match status" value="1"/>
</dbReference>
<dbReference type="SMART" id="SM00034">
    <property type="entry name" value="CLECT"/>
    <property type="match status" value="2"/>
</dbReference>
<dbReference type="InterPro" id="IPR016187">
    <property type="entry name" value="CTDL_fold"/>
</dbReference>
<evidence type="ECO:0000256" key="1">
    <source>
        <dbReference type="ARBA" id="ARBA00004141"/>
    </source>
</evidence>
<evidence type="ECO:0000256" key="6">
    <source>
        <dbReference type="RuleBase" id="RU280813"/>
    </source>
</evidence>
<dbReference type="SUPFAM" id="SSF56436">
    <property type="entry name" value="C-type lectin-like"/>
    <property type="match status" value="2"/>
</dbReference>
<dbReference type="Proteomes" id="UP000887575">
    <property type="component" value="Unassembled WGS sequence"/>
</dbReference>
<feature type="domain" description="C-type lectin" evidence="7">
    <location>
        <begin position="205"/>
        <end position="314"/>
    </location>
</feature>
<evidence type="ECO:0000256" key="4">
    <source>
        <dbReference type="ARBA" id="ARBA00022989"/>
    </source>
</evidence>
<keyword evidence="5 6" id="KW-0472">Membrane</keyword>
<dbReference type="GO" id="GO:0007606">
    <property type="term" value="P:sensory perception of chemical stimulus"/>
    <property type="evidence" value="ECO:0007669"/>
    <property type="project" value="UniProtKB-UniRule"/>
</dbReference>
<organism evidence="8 9">
    <name type="scientific">Mesorhabditis belari</name>
    <dbReference type="NCBI Taxonomy" id="2138241"/>
    <lineage>
        <taxon>Eukaryota</taxon>
        <taxon>Metazoa</taxon>
        <taxon>Ecdysozoa</taxon>
        <taxon>Nematoda</taxon>
        <taxon>Chromadorea</taxon>
        <taxon>Rhabditida</taxon>
        <taxon>Rhabditina</taxon>
        <taxon>Rhabditomorpha</taxon>
        <taxon>Rhabditoidea</taxon>
        <taxon>Rhabditidae</taxon>
        <taxon>Mesorhabditinae</taxon>
        <taxon>Mesorhabditis</taxon>
    </lineage>
</organism>
<proteinExistence type="inferred from homology"/>
<feature type="transmembrane region" description="Helical" evidence="6">
    <location>
        <begin position="130"/>
        <end position="152"/>
    </location>
</feature>
<dbReference type="Pfam" id="PF02118">
    <property type="entry name" value="Srg"/>
    <property type="match status" value="1"/>
</dbReference>
<dbReference type="InterPro" id="IPR050111">
    <property type="entry name" value="C-type_lectin/snaclec_domain"/>
</dbReference>
<dbReference type="GO" id="GO:0004888">
    <property type="term" value="F:transmembrane signaling receptor activity"/>
    <property type="evidence" value="ECO:0007669"/>
    <property type="project" value="InterPro"/>
</dbReference>
<feature type="transmembrane region" description="Helical" evidence="6">
    <location>
        <begin position="84"/>
        <end position="110"/>
    </location>
</feature>
<dbReference type="AlphaFoldDB" id="A0AAF3F6K1"/>
<comment type="caution">
    <text evidence="6">Lacks conserved residue(s) required for the propagation of feature annotation.</text>
</comment>
<evidence type="ECO:0000256" key="3">
    <source>
        <dbReference type="ARBA" id="ARBA00022692"/>
    </source>
</evidence>
<dbReference type="GO" id="GO:0016020">
    <property type="term" value="C:membrane"/>
    <property type="evidence" value="ECO:0007669"/>
    <property type="project" value="UniProtKB-SubCell"/>
</dbReference>
<keyword evidence="3 6" id="KW-0812">Transmembrane</keyword>
<dbReference type="InterPro" id="IPR000609">
    <property type="entry name" value="7TM_GPCR_serpentine_rcpt_Srg"/>
</dbReference>
<sequence>ERKRRKKGQQRKRGVIDLASFPFFQIQPLLLSSPSGRTILQIFLQLFRYGHSLLCLVMSANRLTSVLYPFKHKKIWEENNGRNLKLAIGLILSLDFLSQCHSITFIFLWGWKDASLGYPQIPGFDAWHRLYYAVTVSTVALICLVMNLLTIWEMRGLTERKYQWSLFGISIPQHTHANPGRSFLYCSLLCGLHWESALRGIAHRFIFKCAFLNSSESWTNAQQDCSRIGGNLLSIHNAFQNGLLAQLALSSTGNSKTWLGAQNTTGTFVWTDGTPFDYQRFAKSVDSGDCVYLDSIDQLWKMSLCSQNMNFLCDVRVNPTTTSPSCLPELYHCQQGWQYFPLTGYSYMIVEDLNYDDAKSFCVSNGGQLASIHSDEENDFVTNLCSCTDGCVHDHQEHSFAVYNIGAQKINGNWTWLDGTPYDYLHDTCQNGVQDADIIVISNFDGCSPCGQVGLWVYTTKGPVDIIRPYAVCKKK</sequence>
<name>A0AAF3F6K1_9BILA</name>
<dbReference type="Gene3D" id="1.20.1070.10">
    <property type="entry name" value="Rhodopsin 7-helix transmembrane proteins"/>
    <property type="match status" value="1"/>
</dbReference>